<evidence type="ECO:0000313" key="1">
    <source>
        <dbReference type="EMBL" id="JAD16276.1"/>
    </source>
</evidence>
<proteinExistence type="predicted"/>
<reference evidence="1" key="1">
    <citation type="submission" date="2014-09" db="EMBL/GenBank/DDBJ databases">
        <authorList>
            <person name="Magalhaes I.L.F."/>
            <person name="Oliveira U."/>
            <person name="Santos F.R."/>
            <person name="Vidigal T.H.D.A."/>
            <person name="Brescovit A.D."/>
            <person name="Santos A.J."/>
        </authorList>
    </citation>
    <scope>NUCLEOTIDE SEQUENCE</scope>
    <source>
        <tissue evidence="1">Shoot tissue taken approximately 20 cm above the soil surface</tissue>
    </source>
</reference>
<accession>A0A0A8XR22</accession>
<name>A0A0A8XR22_ARUDO</name>
<sequence length="30" mass="3491">MQHRGHNNSTLFSTFLPCHQITGDQFVPYN</sequence>
<organism evidence="1">
    <name type="scientific">Arundo donax</name>
    <name type="common">Giant reed</name>
    <name type="synonym">Donax arundinaceus</name>
    <dbReference type="NCBI Taxonomy" id="35708"/>
    <lineage>
        <taxon>Eukaryota</taxon>
        <taxon>Viridiplantae</taxon>
        <taxon>Streptophyta</taxon>
        <taxon>Embryophyta</taxon>
        <taxon>Tracheophyta</taxon>
        <taxon>Spermatophyta</taxon>
        <taxon>Magnoliopsida</taxon>
        <taxon>Liliopsida</taxon>
        <taxon>Poales</taxon>
        <taxon>Poaceae</taxon>
        <taxon>PACMAD clade</taxon>
        <taxon>Arundinoideae</taxon>
        <taxon>Arundineae</taxon>
        <taxon>Arundo</taxon>
    </lineage>
</organism>
<protein>
    <submittedName>
        <fullName evidence="1">Uncharacterized protein</fullName>
    </submittedName>
</protein>
<dbReference type="AlphaFoldDB" id="A0A0A8XR22"/>
<dbReference type="EMBL" id="GBRH01281619">
    <property type="protein sequence ID" value="JAD16276.1"/>
    <property type="molecule type" value="Transcribed_RNA"/>
</dbReference>
<reference evidence="1" key="2">
    <citation type="journal article" date="2015" name="Data Brief">
        <title>Shoot transcriptome of the giant reed, Arundo donax.</title>
        <authorList>
            <person name="Barrero R.A."/>
            <person name="Guerrero F.D."/>
            <person name="Moolhuijzen P."/>
            <person name="Goolsby J.A."/>
            <person name="Tidwell J."/>
            <person name="Bellgard S.E."/>
            <person name="Bellgard M.I."/>
        </authorList>
    </citation>
    <scope>NUCLEOTIDE SEQUENCE</scope>
    <source>
        <tissue evidence="1">Shoot tissue taken approximately 20 cm above the soil surface</tissue>
    </source>
</reference>